<dbReference type="GO" id="GO:1901982">
    <property type="term" value="F:maltose binding"/>
    <property type="evidence" value="ECO:0007669"/>
    <property type="project" value="TreeGrafter"/>
</dbReference>
<dbReference type="Gene3D" id="3.40.190.10">
    <property type="entry name" value="Periplasmic binding protein-like II"/>
    <property type="match status" value="2"/>
</dbReference>
<dbReference type="PANTHER" id="PTHR30061">
    <property type="entry name" value="MALTOSE-BINDING PERIPLASMIC PROTEIN"/>
    <property type="match status" value="1"/>
</dbReference>
<dbReference type="AlphaFoldDB" id="A0A381QCY9"/>
<evidence type="ECO:0000313" key="4">
    <source>
        <dbReference type="EMBL" id="SUZ77182.1"/>
    </source>
</evidence>
<evidence type="ECO:0000256" key="3">
    <source>
        <dbReference type="ARBA" id="ARBA00022729"/>
    </source>
</evidence>
<dbReference type="GO" id="GO:0055052">
    <property type="term" value="C:ATP-binding cassette (ABC) transporter complex, substrate-binding subunit-containing"/>
    <property type="evidence" value="ECO:0007669"/>
    <property type="project" value="TreeGrafter"/>
</dbReference>
<protein>
    <submittedName>
        <fullName evidence="4">Uncharacterized protein</fullName>
    </submittedName>
</protein>
<gene>
    <name evidence="4" type="ORF">METZ01_LOCUS30036</name>
</gene>
<organism evidence="4">
    <name type="scientific">marine metagenome</name>
    <dbReference type="NCBI Taxonomy" id="408172"/>
    <lineage>
        <taxon>unclassified sequences</taxon>
        <taxon>metagenomes</taxon>
        <taxon>ecological metagenomes</taxon>
    </lineage>
</organism>
<name>A0A381QCY9_9ZZZZ</name>
<reference evidence="4" key="1">
    <citation type="submission" date="2018-05" db="EMBL/GenBank/DDBJ databases">
        <authorList>
            <person name="Lanie J.A."/>
            <person name="Ng W.-L."/>
            <person name="Kazmierczak K.M."/>
            <person name="Andrzejewski T.M."/>
            <person name="Davidsen T.M."/>
            <person name="Wayne K.J."/>
            <person name="Tettelin H."/>
            <person name="Glass J.I."/>
            <person name="Rusch D."/>
            <person name="Podicherti R."/>
            <person name="Tsui H.-C.T."/>
            <person name="Winkler M.E."/>
        </authorList>
    </citation>
    <scope>NUCLEOTIDE SEQUENCE</scope>
</reference>
<dbReference type="CDD" id="cd13585">
    <property type="entry name" value="PBP2_TMBP_like"/>
    <property type="match status" value="1"/>
</dbReference>
<sequence length="407" mass="44251">MKMLKKIQRISLIGASLFLLMGLFQIQAQELRFIMCGGEVRAADQKVIDAFQASHSGVKVNMEAVPWGTCQDKSMTLAAAGDPVSLSYMGSRTLKQLAKNNLIVSVTIPEADQANYQPGILNTVSYEGKFWGFPHAFSTKALFINCGLIEKAGMQCVQPHTWEGMYQMAKTVKDKLGIAGVGLAAKDFDNTMHQFLNYLYSNGGQVIDSKTNKITLNSPEAVETLEFYGKLVSVAQEGPTAFERSQLKDLFNDEKVAMYIDGPWGGGQHKKTLKTIAVPIPSGPSGTNGTLLITDSLAVFKGTGHEDVAMELARALSSGDAQYDLDSSWGLTPIMKYEGMVANPYYVNSSYWSVFVEPIGSGGPEPLFVEYKSLQTVMNSMIQGIVLGEGSAKNLVATAAQELEEFK</sequence>
<dbReference type="SUPFAM" id="SSF53850">
    <property type="entry name" value="Periplasmic binding protein-like II"/>
    <property type="match status" value="1"/>
</dbReference>
<dbReference type="PANTHER" id="PTHR30061:SF50">
    <property type="entry name" value="MALTOSE_MALTODEXTRIN-BINDING PERIPLASMIC PROTEIN"/>
    <property type="match status" value="1"/>
</dbReference>
<proteinExistence type="inferred from homology"/>
<evidence type="ECO:0000256" key="1">
    <source>
        <dbReference type="ARBA" id="ARBA00008520"/>
    </source>
</evidence>
<dbReference type="EMBL" id="UINC01001306">
    <property type="protein sequence ID" value="SUZ77182.1"/>
    <property type="molecule type" value="Genomic_DNA"/>
</dbReference>
<keyword evidence="2" id="KW-0813">Transport</keyword>
<keyword evidence="3" id="KW-0732">Signal</keyword>
<evidence type="ECO:0000256" key="2">
    <source>
        <dbReference type="ARBA" id="ARBA00022448"/>
    </source>
</evidence>
<dbReference type="InterPro" id="IPR006059">
    <property type="entry name" value="SBP"/>
</dbReference>
<comment type="similarity">
    <text evidence="1">Belongs to the bacterial solute-binding protein 1 family.</text>
</comment>
<dbReference type="GO" id="GO:0015768">
    <property type="term" value="P:maltose transport"/>
    <property type="evidence" value="ECO:0007669"/>
    <property type="project" value="TreeGrafter"/>
</dbReference>
<accession>A0A381QCY9</accession>
<dbReference type="Pfam" id="PF01547">
    <property type="entry name" value="SBP_bac_1"/>
    <property type="match status" value="1"/>
</dbReference>
<dbReference type="GO" id="GO:0042956">
    <property type="term" value="P:maltodextrin transmembrane transport"/>
    <property type="evidence" value="ECO:0007669"/>
    <property type="project" value="TreeGrafter"/>
</dbReference>